<evidence type="ECO:0000313" key="10">
    <source>
        <dbReference type="WBParaSite" id="MBELARI_LOCUS302"/>
    </source>
</evidence>
<dbReference type="WBParaSite" id="MBELARI_LOCUS302">
    <property type="protein sequence ID" value="MBELARI_LOCUS302"/>
    <property type="gene ID" value="MBELARI_LOCUS302"/>
</dbReference>
<dbReference type="GO" id="GO:0003884">
    <property type="term" value="F:D-amino-acid oxidase activity"/>
    <property type="evidence" value="ECO:0007669"/>
    <property type="project" value="InterPro"/>
</dbReference>
<dbReference type="AlphaFoldDB" id="A0AAF3EVD9"/>
<dbReference type="InterPro" id="IPR023209">
    <property type="entry name" value="DAO"/>
</dbReference>
<keyword evidence="4" id="KW-0274">FAD</keyword>
<dbReference type="PANTHER" id="PTHR11530">
    <property type="entry name" value="D-AMINO ACID OXIDASE"/>
    <property type="match status" value="1"/>
</dbReference>
<dbReference type="Proteomes" id="UP000887575">
    <property type="component" value="Unassembled WGS sequence"/>
</dbReference>
<evidence type="ECO:0000259" key="7">
    <source>
        <dbReference type="Pfam" id="PF01266"/>
    </source>
</evidence>
<feature type="domain" description="FAD dependent oxidoreductase" evidence="7">
    <location>
        <begin position="22"/>
        <end position="348"/>
    </location>
</feature>
<evidence type="ECO:0000313" key="9">
    <source>
        <dbReference type="WBParaSite" id="MBELARI_LOCUS18151"/>
    </source>
</evidence>
<keyword evidence="5" id="KW-0560">Oxidoreductase</keyword>
<dbReference type="Pfam" id="PF01266">
    <property type="entry name" value="DAO"/>
    <property type="match status" value="1"/>
</dbReference>
<sequence>MSPLASAFLFQSLIVCIQALNVAIIGEGVIGTSTALAIKRLDKDVNITVYHDKDFKDILSHGIAGLFRIDDGKPINRLYGAQTFERLAELWREFGGNSGVQLVSGHILSQSQEKLDAQWENYGQVVYNYVNLTYPQLHSQFKLENDELYKAIHYTAFTSEGARYIPWMKKLLEETYDVMYIKQHIDSVEELGDDGYDVVVNCGGLAGGKLAADGDEKKMYPIRGLLLKTNASWQKHFLYRDFTTFTIPVIDAVYVGTIKEEHNDSLVIDEESIEKIWGAYLELQPAFKDVEIIDRFVGLRPARVGGARVKAETRNNTNGNEYRIVHNYGHGGNGFTLGWGSAEHAARLALGFDTSQYDELLNRVHIDMPKDVHKEKPKEMSDQDRAIVK</sequence>
<feature type="signal peptide" evidence="6">
    <location>
        <begin position="1"/>
        <end position="19"/>
    </location>
</feature>
<keyword evidence="6" id="KW-0732">Signal</keyword>
<feature type="chain" id="PRO_5041894072" description="FAD dependent oxidoreductase domain-containing protein" evidence="6">
    <location>
        <begin position="20"/>
        <end position="389"/>
    </location>
</feature>
<protein>
    <recommendedName>
        <fullName evidence="7">FAD dependent oxidoreductase domain-containing protein</fullName>
    </recommendedName>
</protein>
<organism evidence="8 9">
    <name type="scientific">Mesorhabditis belari</name>
    <dbReference type="NCBI Taxonomy" id="2138241"/>
    <lineage>
        <taxon>Eukaryota</taxon>
        <taxon>Metazoa</taxon>
        <taxon>Ecdysozoa</taxon>
        <taxon>Nematoda</taxon>
        <taxon>Chromadorea</taxon>
        <taxon>Rhabditida</taxon>
        <taxon>Rhabditina</taxon>
        <taxon>Rhabditomorpha</taxon>
        <taxon>Rhabditoidea</taxon>
        <taxon>Rhabditidae</taxon>
        <taxon>Mesorhabditinae</taxon>
        <taxon>Mesorhabditis</taxon>
    </lineage>
</organism>
<keyword evidence="3" id="KW-0285">Flavoprotein</keyword>
<reference evidence="9 10" key="1">
    <citation type="submission" date="2024-02" db="UniProtKB">
        <authorList>
            <consortium name="WormBaseParasite"/>
        </authorList>
    </citation>
    <scope>IDENTIFICATION</scope>
</reference>
<evidence type="ECO:0000256" key="6">
    <source>
        <dbReference type="SAM" id="SignalP"/>
    </source>
</evidence>
<keyword evidence="8" id="KW-1185">Reference proteome</keyword>
<dbReference type="InterPro" id="IPR006076">
    <property type="entry name" value="FAD-dep_OxRdtase"/>
</dbReference>
<name>A0AAF3EVD9_9BILA</name>
<accession>A0AAF3EVD9</accession>
<evidence type="ECO:0000256" key="5">
    <source>
        <dbReference type="ARBA" id="ARBA00023002"/>
    </source>
</evidence>
<evidence type="ECO:0000313" key="8">
    <source>
        <dbReference type="Proteomes" id="UP000887575"/>
    </source>
</evidence>
<dbReference type="Gene3D" id="3.40.50.720">
    <property type="entry name" value="NAD(P)-binding Rossmann-like Domain"/>
    <property type="match status" value="1"/>
</dbReference>
<comment type="cofactor">
    <cofactor evidence="1">
        <name>FAD</name>
        <dbReference type="ChEBI" id="CHEBI:57692"/>
    </cofactor>
</comment>
<dbReference type="PROSITE" id="PS00677">
    <property type="entry name" value="DAO"/>
    <property type="match status" value="1"/>
</dbReference>
<dbReference type="WBParaSite" id="MBELARI_LOCUS18151">
    <property type="protein sequence ID" value="MBELARI_LOCUS18151"/>
    <property type="gene ID" value="MBELARI_LOCUS18151"/>
</dbReference>
<evidence type="ECO:0000256" key="2">
    <source>
        <dbReference type="ARBA" id="ARBA00006730"/>
    </source>
</evidence>
<dbReference type="GO" id="GO:0005737">
    <property type="term" value="C:cytoplasm"/>
    <property type="evidence" value="ECO:0007669"/>
    <property type="project" value="TreeGrafter"/>
</dbReference>
<dbReference type="GO" id="GO:0019478">
    <property type="term" value="P:D-amino acid catabolic process"/>
    <property type="evidence" value="ECO:0007669"/>
    <property type="project" value="TreeGrafter"/>
</dbReference>
<dbReference type="SUPFAM" id="SSF54373">
    <property type="entry name" value="FAD-linked reductases, C-terminal domain"/>
    <property type="match status" value="1"/>
</dbReference>
<dbReference type="PANTHER" id="PTHR11530:SF6">
    <property type="entry name" value="D-ASPARTATE OXIDASE 3"/>
    <property type="match status" value="1"/>
</dbReference>
<evidence type="ECO:0000256" key="1">
    <source>
        <dbReference type="ARBA" id="ARBA00001974"/>
    </source>
</evidence>
<dbReference type="GO" id="GO:0071949">
    <property type="term" value="F:FAD binding"/>
    <property type="evidence" value="ECO:0007669"/>
    <property type="project" value="InterPro"/>
</dbReference>
<evidence type="ECO:0000256" key="4">
    <source>
        <dbReference type="ARBA" id="ARBA00022827"/>
    </source>
</evidence>
<comment type="similarity">
    <text evidence="2">Belongs to the DAMOX/DASOX family.</text>
</comment>
<proteinExistence type="inferred from homology"/>
<dbReference type="SUPFAM" id="SSF51971">
    <property type="entry name" value="Nucleotide-binding domain"/>
    <property type="match status" value="1"/>
</dbReference>
<dbReference type="InterPro" id="IPR006181">
    <property type="entry name" value="D-amino_acid_oxidase_CS"/>
</dbReference>
<evidence type="ECO:0000256" key="3">
    <source>
        <dbReference type="ARBA" id="ARBA00022630"/>
    </source>
</evidence>
<dbReference type="Gene3D" id="3.30.9.10">
    <property type="entry name" value="D-Amino Acid Oxidase, subunit A, domain 2"/>
    <property type="match status" value="1"/>
</dbReference>